<feature type="compositionally biased region" description="Basic and acidic residues" evidence="1">
    <location>
        <begin position="97"/>
        <end position="115"/>
    </location>
</feature>
<evidence type="ECO:0000313" key="2">
    <source>
        <dbReference type="EMBL" id="KAI3402846.1"/>
    </source>
</evidence>
<dbReference type="RefSeq" id="XP_049178593.1">
    <property type="nucleotide sequence ID" value="XM_049325733.1"/>
</dbReference>
<name>A0AAI9SU03_9ASCO</name>
<keyword evidence="3" id="KW-1185">Reference proteome</keyword>
<comment type="caution">
    <text evidence="2">The sequence shown here is derived from an EMBL/GenBank/DDBJ whole genome shotgun (WGS) entry which is preliminary data.</text>
</comment>
<dbReference type="EMBL" id="JAHUZD010000140">
    <property type="protein sequence ID" value="KAI3402846.1"/>
    <property type="molecule type" value="Genomic_DNA"/>
</dbReference>
<dbReference type="Proteomes" id="UP001202479">
    <property type="component" value="Unassembled WGS sequence"/>
</dbReference>
<proteinExistence type="predicted"/>
<accession>A0AAI9SU03</accession>
<protein>
    <submittedName>
        <fullName evidence="2">Uncharacterized protein</fullName>
    </submittedName>
</protein>
<gene>
    <name evidence="2" type="ORF">KGF56_004307</name>
</gene>
<feature type="compositionally biased region" description="Low complexity" evidence="1">
    <location>
        <begin position="1"/>
        <end position="13"/>
    </location>
</feature>
<evidence type="ECO:0000256" key="1">
    <source>
        <dbReference type="SAM" id="MobiDB-lite"/>
    </source>
</evidence>
<dbReference type="AlphaFoldDB" id="A0AAI9SU03"/>
<feature type="region of interest" description="Disordered" evidence="1">
    <location>
        <begin position="92"/>
        <end position="115"/>
    </location>
</feature>
<evidence type="ECO:0000313" key="3">
    <source>
        <dbReference type="Proteomes" id="UP001202479"/>
    </source>
</evidence>
<feature type="compositionally biased region" description="Polar residues" evidence="1">
    <location>
        <begin position="17"/>
        <end position="26"/>
    </location>
</feature>
<feature type="region of interest" description="Disordered" evidence="1">
    <location>
        <begin position="1"/>
        <end position="31"/>
    </location>
</feature>
<dbReference type="GeneID" id="73381922"/>
<reference evidence="2" key="1">
    <citation type="journal article" date="2022" name="DNA Res.">
        <title>Genome analysis of five recently described species of the CUG-Ser clade uncovers Candida theae as a new hybrid lineage with pathogenic potential in the Candida parapsilosis species complex.</title>
        <authorList>
            <person name="Mixao V."/>
            <person name="Del Olmo V."/>
            <person name="Hegedusova E."/>
            <person name="Saus E."/>
            <person name="Pryszcz L."/>
            <person name="Cillingova A."/>
            <person name="Nosek J."/>
            <person name="Gabaldon T."/>
        </authorList>
    </citation>
    <scope>NUCLEOTIDE SEQUENCE</scope>
    <source>
        <strain evidence="2">CBS 10844</strain>
    </source>
</reference>
<organism evidence="2 3">
    <name type="scientific">Candida oxycetoniae</name>
    <dbReference type="NCBI Taxonomy" id="497107"/>
    <lineage>
        <taxon>Eukaryota</taxon>
        <taxon>Fungi</taxon>
        <taxon>Dikarya</taxon>
        <taxon>Ascomycota</taxon>
        <taxon>Saccharomycotina</taxon>
        <taxon>Pichiomycetes</taxon>
        <taxon>Debaryomycetaceae</taxon>
        <taxon>Candida/Lodderomyces clade</taxon>
        <taxon>Candida</taxon>
    </lineage>
</organism>
<sequence length="115" mass="12977">MSAENSNSGSGNEKAPQENTSASPELNQEDLHKIQNITEKILNPNGENPQTNEYIKATFSYIGNALKKMQDTDDRDATAKEIADDLTSKFESWAATKKKEEEEKRLKSEEKRQDN</sequence>